<proteinExistence type="predicted"/>
<organism evidence="1">
    <name type="scientific">Desulfacinum infernum</name>
    <dbReference type="NCBI Taxonomy" id="35837"/>
    <lineage>
        <taxon>Bacteria</taxon>
        <taxon>Pseudomonadati</taxon>
        <taxon>Thermodesulfobacteriota</taxon>
        <taxon>Syntrophobacteria</taxon>
        <taxon>Syntrophobacterales</taxon>
        <taxon>Syntrophobacteraceae</taxon>
        <taxon>Desulfacinum</taxon>
    </lineage>
</organism>
<reference evidence="1" key="1">
    <citation type="journal article" date="2020" name="mSystems">
        <title>Genome- and Community-Level Interaction Insights into Carbon Utilization and Element Cycling Functions of Hydrothermarchaeota in Hydrothermal Sediment.</title>
        <authorList>
            <person name="Zhou Z."/>
            <person name="Liu Y."/>
            <person name="Xu W."/>
            <person name="Pan J."/>
            <person name="Luo Z.H."/>
            <person name="Li M."/>
        </authorList>
    </citation>
    <scope>NUCLEOTIDE SEQUENCE [LARGE SCALE GENOMIC DNA]</scope>
    <source>
        <strain evidence="1">SpSt-456</strain>
    </source>
</reference>
<evidence type="ECO:0000313" key="1">
    <source>
        <dbReference type="EMBL" id="HFK97061.1"/>
    </source>
</evidence>
<gene>
    <name evidence="1" type="ORF">ENS06_07015</name>
</gene>
<comment type="caution">
    <text evidence="1">The sequence shown here is derived from an EMBL/GenBank/DDBJ whole genome shotgun (WGS) entry which is preliminary data.</text>
</comment>
<dbReference type="EMBL" id="DSTK01000021">
    <property type="protein sequence ID" value="HFK97061.1"/>
    <property type="molecule type" value="Genomic_DNA"/>
</dbReference>
<protein>
    <submittedName>
        <fullName evidence="1">Uncharacterized protein</fullName>
    </submittedName>
</protein>
<name>A0A832A363_9BACT</name>
<accession>A0A832A363</accession>
<dbReference type="AlphaFoldDB" id="A0A832A363"/>
<sequence length="147" mass="16238">MAKIKKSTSRSIVGMAFLVLWAAVVFGGEWKLYPGAKLDEPATQESRDAAAAAKMAHVRPTVYTTPDSFAQVCSFYQNIATEFPQPHASGTTGKPKKYETYDLYEAYFIFDGAKDLAGSKLWVKVQRPLIGEDVRDVTAIVLTEKKP</sequence>